<proteinExistence type="predicted"/>
<keyword evidence="1" id="KW-0732">Signal</keyword>
<organism evidence="2 3">
    <name type="scientific">[Pasteurella] mairii</name>
    <dbReference type="NCBI Taxonomy" id="757"/>
    <lineage>
        <taxon>Bacteria</taxon>
        <taxon>Pseudomonadati</taxon>
        <taxon>Pseudomonadota</taxon>
        <taxon>Gammaproteobacteria</taxon>
        <taxon>Pasteurellales</taxon>
        <taxon>Pasteurellaceae</taxon>
    </lineage>
</organism>
<accession>A0A379B5H3</accession>
<gene>
    <name evidence="2" type="ORF">NCTC10699_01130</name>
</gene>
<reference evidence="2 3" key="1">
    <citation type="submission" date="2018-06" db="EMBL/GenBank/DDBJ databases">
        <authorList>
            <consortium name="Pathogen Informatics"/>
            <person name="Doyle S."/>
        </authorList>
    </citation>
    <scope>NUCLEOTIDE SEQUENCE [LARGE SCALE GENOMIC DNA]</scope>
    <source>
        <strain evidence="2 3">NCTC10699</strain>
    </source>
</reference>
<protein>
    <submittedName>
        <fullName evidence="2">Protein of uncharacterized function (DUF1439)</fullName>
    </submittedName>
</protein>
<name>A0A379B5H3_9PAST</name>
<dbReference type="Pfam" id="PF07273">
    <property type="entry name" value="DUF1439"/>
    <property type="match status" value="1"/>
</dbReference>
<feature type="signal peptide" evidence="1">
    <location>
        <begin position="1"/>
        <end position="21"/>
    </location>
</feature>
<sequence length="73" mass="8316">MRFYHILYSCLLFFSVSSSYAAPFSVSEEDINRQLEKQQHIKGQFGLPGLFGLSYQVLNLSTKIGQPRKNASK</sequence>
<dbReference type="Gene3D" id="3.15.10.40">
    <property type="entry name" value="Uncharacterised protein PF07273, DUF1439"/>
    <property type="match status" value="1"/>
</dbReference>
<evidence type="ECO:0000256" key="1">
    <source>
        <dbReference type="SAM" id="SignalP"/>
    </source>
</evidence>
<evidence type="ECO:0000313" key="2">
    <source>
        <dbReference type="EMBL" id="SUB33509.1"/>
    </source>
</evidence>
<dbReference type="EMBL" id="UGSS01000002">
    <property type="protein sequence ID" value="SUB33509.1"/>
    <property type="molecule type" value="Genomic_DNA"/>
</dbReference>
<dbReference type="AlphaFoldDB" id="A0A379B5H3"/>
<keyword evidence="3" id="KW-1185">Reference proteome</keyword>
<dbReference type="Proteomes" id="UP000254280">
    <property type="component" value="Unassembled WGS sequence"/>
</dbReference>
<evidence type="ECO:0000313" key="3">
    <source>
        <dbReference type="Proteomes" id="UP000254280"/>
    </source>
</evidence>
<dbReference type="InterPro" id="IPR010835">
    <property type="entry name" value="DUF1439"/>
</dbReference>
<feature type="chain" id="PRO_5016730759" evidence="1">
    <location>
        <begin position="22"/>
        <end position="73"/>
    </location>
</feature>